<dbReference type="FunFam" id="3.30.950.10:FF:000001">
    <property type="entry name" value="Siroheme synthase"/>
    <property type="match status" value="1"/>
</dbReference>
<comment type="similarity">
    <text evidence="1 10">Belongs to the precorrin methyltransferase family.</text>
</comment>
<dbReference type="EMBL" id="PGTO01000019">
    <property type="protein sequence ID" value="RAU20627.1"/>
    <property type="molecule type" value="Genomic_DNA"/>
</dbReference>
<dbReference type="OrthoDB" id="9815856at2"/>
<organism evidence="12 13">
    <name type="scientific">Paramagnetospirillum kuznetsovii</name>
    <dbReference type="NCBI Taxonomy" id="2053833"/>
    <lineage>
        <taxon>Bacteria</taxon>
        <taxon>Pseudomonadati</taxon>
        <taxon>Pseudomonadota</taxon>
        <taxon>Alphaproteobacteria</taxon>
        <taxon>Rhodospirillales</taxon>
        <taxon>Magnetospirillaceae</taxon>
        <taxon>Paramagnetospirillum</taxon>
    </lineage>
</organism>
<keyword evidence="3" id="KW-0169">Cobalamin biosynthesis</keyword>
<evidence type="ECO:0000256" key="9">
    <source>
        <dbReference type="ARBA" id="ARBA00060548"/>
    </source>
</evidence>
<comment type="pathway">
    <text evidence="8">Porphyrin-containing compound metabolism; siroheme biosynthesis; precorrin-2 from uroporphyrinogen III: step 1/1.</text>
</comment>
<dbReference type="AlphaFoldDB" id="A0A364NUQ5"/>
<evidence type="ECO:0000256" key="7">
    <source>
        <dbReference type="ARBA" id="ARBA00023244"/>
    </source>
</evidence>
<keyword evidence="6" id="KW-0949">S-adenosyl-L-methionine</keyword>
<dbReference type="UniPathway" id="UPA00262">
    <property type="reaction ID" value="UER00211"/>
</dbReference>
<dbReference type="InterPro" id="IPR006366">
    <property type="entry name" value="CobA/CysG_C"/>
</dbReference>
<evidence type="ECO:0000256" key="2">
    <source>
        <dbReference type="ARBA" id="ARBA00012162"/>
    </source>
</evidence>
<dbReference type="NCBIfam" id="TIGR01469">
    <property type="entry name" value="cobA_cysG_Cterm"/>
    <property type="match status" value="1"/>
</dbReference>
<evidence type="ECO:0000256" key="10">
    <source>
        <dbReference type="RuleBase" id="RU003960"/>
    </source>
</evidence>
<dbReference type="InterPro" id="IPR050161">
    <property type="entry name" value="Siro_Cobalamin_biosynth"/>
</dbReference>
<dbReference type="PANTHER" id="PTHR45790">
    <property type="entry name" value="SIROHEME SYNTHASE-RELATED"/>
    <property type="match status" value="1"/>
</dbReference>
<evidence type="ECO:0000256" key="3">
    <source>
        <dbReference type="ARBA" id="ARBA00022573"/>
    </source>
</evidence>
<dbReference type="Proteomes" id="UP000251075">
    <property type="component" value="Unassembled WGS sequence"/>
</dbReference>
<dbReference type="GO" id="GO:0019354">
    <property type="term" value="P:siroheme biosynthetic process"/>
    <property type="evidence" value="ECO:0007669"/>
    <property type="project" value="UniProtKB-UniPathway"/>
</dbReference>
<dbReference type="PROSITE" id="PS00840">
    <property type="entry name" value="SUMT_2"/>
    <property type="match status" value="1"/>
</dbReference>
<protein>
    <recommendedName>
        <fullName evidence="2">uroporphyrinogen-III C-methyltransferase</fullName>
        <ecNumber evidence="2">2.1.1.107</ecNumber>
    </recommendedName>
</protein>
<keyword evidence="13" id="KW-1185">Reference proteome</keyword>
<dbReference type="EC" id="2.1.1.107" evidence="2"/>
<dbReference type="NCBIfam" id="NF004790">
    <property type="entry name" value="PRK06136.1"/>
    <property type="match status" value="1"/>
</dbReference>
<dbReference type="SUPFAM" id="SSF53790">
    <property type="entry name" value="Tetrapyrrole methylase"/>
    <property type="match status" value="1"/>
</dbReference>
<dbReference type="Pfam" id="PF00590">
    <property type="entry name" value="TP_methylase"/>
    <property type="match status" value="1"/>
</dbReference>
<evidence type="ECO:0000256" key="1">
    <source>
        <dbReference type="ARBA" id="ARBA00005879"/>
    </source>
</evidence>
<dbReference type="GO" id="GO:0004851">
    <property type="term" value="F:uroporphyrin-III C-methyltransferase activity"/>
    <property type="evidence" value="ECO:0007669"/>
    <property type="project" value="UniProtKB-EC"/>
</dbReference>
<proteinExistence type="inferred from homology"/>
<dbReference type="InterPro" id="IPR014777">
    <property type="entry name" value="4pyrrole_Mease_sub1"/>
</dbReference>
<sequence>MLDLPFDFAPFEAGTVWLAGAGPGDPGLLTLLALHGLRHADHVVCDALVDARILALVRPGAVVETMGKRGGQDSVRQTDITDRLIELARQGSRVLRLKGGDPFVFGRGPEEALALAQAGIKFRIVPGITAGIGGLAYAGIPATSKDTNSAVAFVTGHGADGEVPDEFDWDALARGAPVMVFYMGLKHLDRVAKRLMAAGRRPDEPMAVVCDAATPRQTVLETTLGQVAEAVATAGLKPPALLVLGSVVRLRDRLDWWSPA</sequence>
<dbReference type="GO" id="GO:0032259">
    <property type="term" value="P:methylation"/>
    <property type="evidence" value="ECO:0007669"/>
    <property type="project" value="UniProtKB-KW"/>
</dbReference>
<dbReference type="InterPro" id="IPR035996">
    <property type="entry name" value="4pyrrol_Methylase_sf"/>
</dbReference>
<reference evidence="12 13" key="1">
    <citation type="submission" date="2017-11" db="EMBL/GenBank/DDBJ databases">
        <title>Draft genome sequence of magnetotactic bacterium Magnetospirillum kuznetsovii LBB-42.</title>
        <authorList>
            <person name="Grouzdev D.S."/>
            <person name="Rysina M.S."/>
            <person name="Baslerov R.V."/>
            <person name="Koziaeva V."/>
        </authorList>
    </citation>
    <scope>NUCLEOTIDE SEQUENCE [LARGE SCALE GENOMIC DNA]</scope>
    <source>
        <strain evidence="12 13">LBB-42</strain>
    </source>
</reference>
<comment type="caution">
    <text evidence="12">The sequence shown here is derived from an EMBL/GenBank/DDBJ whole genome shotgun (WGS) entry which is preliminary data.</text>
</comment>
<dbReference type="GO" id="GO:0009236">
    <property type="term" value="P:cobalamin biosynthetic process"/>
    <property type="evidence" value="ECO:0007669"/>
    <property type="project" value="UniProtKB-KW"/>
</dbReference>
<evidence type="ECO:0000259" key="11">
    <source>
        <dbReference type="Pfam" id="PF00590"/>
    </source>
</evidence>
<keyword evidence="7" id="KW-0627">Porphyrin biosynthesis</keyword>
<feature type="domain" description="Tetrapyrrole methylase" evidence="11">
    <location>
        <begin position="15"/>
        <end position="227"/>
    </location>
</feature>
<evidence type="ECO:0000256" key="8">
    <source>
        <dbReference type="ARBA" id="ARBA00025705"/>
    </source>
</evidence>
<keyword evidence="5 10" id="KW-0808">Transferase</keyword>
<keyword evidence="4 10" id="KW-0489">Methyltransferase</keyword>
<evidence type="ECO:0000313" key="12">
    <source>
        <dbReference type="EMBL" id="RAU20627.1"/>
    </source>
</evidence>
<evidence type="ECO:0000313" key="13">
    <source>
        <dbReference type="Proteomes" id="UP000251075"/>
    </source>
</evidence>
<dbReference type="Gene3D" id="3.40.1010.10">
    <property type="entry name" value="Cobalt-precorrin-4 Transmethylase, Domain 1"/>
    <property type="match status" value="1"/>
</dbReference>
<dbReference type="InterPro" id="IPR014776">
    <property type="entry name" value="4pyrrole_Mease_sub2"/>
</dbReference>
<dbReference type="InterPro" id="IPR000878">
    <property type="entry name" value="4pyrrol_Mease"/>
</dbReference>
<evidence type="ECO:0000256" key="4">
    <source>
        <dbReference type="ARBA" id="ARBA00022603"/>
    </source>
</evidence>
<comment type="pathway">
    <text evidence="9">Cofactor biosynthesis; adenosylcobalamin biosynthesis; precorrin-2 from uroporphyrinogen III: step 1/1.</text>
</comment>
<dbReference type="FunFam" id="3.40.1010.10:FF:000001">
    <property type="entry name" value="Siroheme synthase"/>
    <property type="match status" value="1"/>
</dbReference>
<name>A0A364NUQ5_9PROT</name>
<accession>A0A364NUQ5</accession>
<evidence type="ECO:0000256" key="5">
    <source>
        <dbReference type="ARBA" id="ARBA00022679"/>
    </source>
</evidence>
<dbReference type="Gene3D" id="3.30.950.10">
    <property type="entry name" value="Methyltransferase, Cobalt-precorrin-4 Transmethylase, Domain 2"/>
    <property type="match status" value="1"/>
</dbReference>
<dbReference type="RefSeq" id="WP_112146889.1">
    <property type="nucleotide sequence ID" value="NZ_PGTO01000019.1"/>
</dbReference>
<gene>
    <name evidence="12" type="primary">cobA</name>
    <name evidence="12" type="ORF">CU669_17500</name>
</gene>
<dbReference type="PANTHER" id="PTHR45790:SF3">
    <property type="entry name" value="S-ADENOSYL-L-METHIONINE-DEPENDENT UROPORPHYRINOGEN III METHYLTRANSFERASE, CHLOROPLASTIC"/>
    <property type="match status" value="1"/>
</dbReference>
<evidence type="ECO:0000256" key="6">
    <source>
        <dbReference type="ARBA" id="ARBA00022691"/>
    </source>
</evidence>
<dbReference type="CDD" id="cd11642">
    <property type="entry name" value="SUMT"/>
    <property type="match status" value="1"/>
</dbReference>
<dbReference type="InterPro" id="IPR003043">
    <property type="entry name" value="Uropor_MeTrfase_CS"/>
</dbReference>